<dbReference type="InterPro" id="IPR016024">
    <property type="entry name" value="ARM-type_fold"/>
</dbReference>
<feature type="region of interest" description="Disordered" evidence="1">
    <location>
        <begin position="1"/>
        <end position="22"/>
    </location>
</feature>
<dbReference type="PANTHER" id="PTHR12697">
    <property type="entry name" value="PBS LYASE HEAT-LIKE PROTEIN"/>
    <property type="match status" value="1"/>
</dbReference>
<dbReference type="PANTHER" id="PTHR12697:SF5">
    <property type="entry name" value="DEOXYHYPUSINE HYDROXYLASE"/>
    <property type="match status" value="1"/>
</dbReference>
<evidence type="ECO:0000259" key="2">
    <source>
        <dbReference type="Pfam" id="PF01602"/>
    </source>
</evidence>
<dbReference type="Proteomes" id="UP001596274">
    <property type="component" value="Unassembled WGS sequence"/>
</dbReference>
<evidence type="ECO:0000313" key="3">
    <source>
        <dbReference type="EMBL" id="MFC6770353.1"/>
    </source>
</evidence>
<evidence type="ECO:0000256" key="1">
    <source>
        <dbReference type="SAM" id="MobiDB-lite"/>
    </source>
</evidence>
<dbReference type="InterPro" id="IPR002553">
    <property type="entry name" value="Clathrin/coatomer_adapt-like_N"/>
</dbReference>
<evidence type="ECO:0000313" key="4">
    <source>
        <dbReference type="Proteomes" id="UP001596274"/>
    </source>
</evidence>
<organism evidence="3 4">
    <name type="scientific">Halorubrum pallidum</name>
    <dbReference type="NCBI Taxonomy" id="1526114"/>
    <lineage>
        <taxon>Archaea</taxon>
        <taxon>Methanobacteriati</taxon>
        <taxon>Methanobacteriota</taxon>
        <taxon>Stenosarchaea group</taxon>
        <taxon>Halobacteria</taxon>
        <taxon>Halobacteriales</taxon>
        <taxon>Haloferacaceae</taxon>
        <taxon>Halorubrum</taxon>
    </lineage>
</organism>
<accession>A0ABD5SYN9</accession>
<feature type="domain" description="Clathrin/coatomer adaptor adaptin-like N-terminal" evidence="2">
    <location>
        <begin position="115"/>
        <end position="322"/>
    </location>
</feature>
<dbReference type="InterPro" id="IPR011989">
    <property type="entry name" value="ARM-like"/>
</dbReference>
<proteinExistence type="predicted"/>
<dbReference type="Pfam" id="PF01602">
    <property type="entry name" value="Adaptin_N"/>
    <property type="match status" value="1"/>
</dbReference>
<feature type="compositionally biased region" description="Basic and acidic residues" evidence="1">
    <location>
        <begin position="7"/>
        <end position="22"/>
    </location>
</feature>
<dbReference type="AlphaFoldDB" id="A0ABD5SYN9"/>
<comment type="caution">
    <text evidence="3">The sequence shown here is derived from an EMBL/GenBank/DDBJ whole genome shotgun (WGS) entry which is preliminary data.</text>
</comment>
<dbReference type="Gene3D" id="1.25.10.10">
    <property type="entry name" value="Leucine-rich Repeat Variant"/>
    <property type="match status" value="3"/>
</dbReference>
<dbReference type="Pfam" id="PF13646">
    <property type="entry name" value="HEAT_2"/>
    <property type="match status" value="1"/>
</dbReference>
<sequence>MSDDEESRSTLDRVRDTKREASPDIGYQLAEWDMLKPPTERVGKTSQWWLTLSDVSVPPESEFTDWSVFDQYTNDYVDPRFLDLPEEPEPESISEAITAIENGDEKDIRIELVRIRRVSEQHPDACEPAISTLIDRLSSGDIAVQAEIIGILHELSGEDPELVRPTVETLGSFLAVETHDRLRKGTIAILSRVAEEDPSVVSDLVPKLEVLLKETTDDAGSIQQVLTRVATGYPEAVLPIVPTLVEHVSDPSHTHRVGTLSVLGQVSKAYPNVATDVVPTAHELLSVEKDRLRANAAALLADLAGEYPEEVQSTVPDVIELLSDEDDHARYNATSILARVAEHDPEPVRPAIEALIDALNEDRPAARENACWALGHLEATRAQEALATRAEADPNERVRQAASWALDKIGSS</sequence>
<keyword evidence="4" id="KW-1185">Reference proteome</keyword>
<gene>
    <name evidence="3" type="ORF">ACFQDD_02225</name>
</gene>
<dbReference type="EMBL" id="JBHSWT010000045">
    <property type="protein sequence ID" value="MFC6770353.1"/>
    <property type="molecule type" value="Genomic_DNA"/>
</dbReference>
<protein>
    <submittedName>
        <fullName evidence="3">HEAT repeat domain-containing protein</fullName>
    </submittedName>
</protein>
<name>A0ABD5SYN9_9EURY</name>
<reference evidence="3 4" key="1">
    <citation type="journal article" date="2019" name="Int. J. Syst. Evol. Microbiol.">
        <title>The Global Catalogue of Microorganisms (GCM) 10K type strain sequencing project: providing services to taxonomists for standard genome sequencing and annotation.</title>
        <authorList>
            <consortium name="The Broad Institute Genomics Platform"/>
            <consortium name="The Broad Institute Genome Sequencing Center for Infectious Disease"/>
            <person name="Wu L."/>
            <person name="Ma J."/>
        </authorList>
    </citation>
    <scope>NUCLEOTIDE SEQUENCE [LARGE SCALE GENOMIC DNA]</scope>
    <source>
        <strain evidence="3 4">PJ61</strain>
    </source>
</reference>
<dbReference type="SUPFAM" id="SSF48371">
    <property type="entry name" value="ARM repeat"/>
    <property type="match status" value="1"/>
</dbReference>